<evidence type="ECO:0000259" key="1">
    <source>
        <dbReference type="Pfam" id="PF00535"/>
    </source>
</evidence>
<sequence>MDSEIAKKTKVSVYISTHNRLERLKRAIRSVLSQDYENIELLICDDASIDGTQEYIMSLCREDSRVRYFRNDVNKGACATRNLGIFNASGYFITGLDDDDEFMPNRLSTFVSNWDDKYSFLSCDFYDCYNNIKRRSHYKRKNKEVCYNYKDLLFDNIASNQVFTLTERMREINGFDVSVKRLQDWDTWLRLAHHFGIFKVLPEITYIMHHDHSPHEQRVSKNYPFALALNELSQRNLDLYNNDEKKFVDYLVSLENKKGKLLDSVIWSIKRKHAKYSIKYLQQFFTKNNQR</sequence>
<dbReference type="SUPFAM" id="SSF53448">
    <property type="entry name" value="Nucleotide-diphospho-sugar transferases"/>
    <property type="match status" value="1"/>
</dbReference>
<accession>A0AAD3UQE2</accession>
<gene>
    <name evidence="2" type="ORF">F6W21_28270</name>
</gene>
<dbReference type="PANTHER" id="PTHR43685">
    <property type="entry name" value="GLYCOSYLTRANSFERASE"/>
    <property type="match status" value="1"/>
</dbReference>
<dbReference type="InterPro" id="IPR001173">
    <property type="entry name" value="Glyco_trans_2-like"/>
</dbReference>
<dbReference type="EMBL" id="DACXIC010000070">
    <property type="protein sequence ID" value="HAU4360218.1"/>
    <property type="molecule type" value="Genomic_DNA"/>
</dbReference>
<proteinExistence type="predicted"/>
<dbReference type="Gene3D" id="3.90.550.10">
    <property type="entry name" value="Spore Coat Polysaccharide Biosynthesis Protein SpsA, Chain A"/>
    <property type="match status" value="1"/>
</dbReference>
<evidence type="ECO:0000313" key="3">
    <source>
        <dbReference type="Proteomes" id="UP000868497"/>
    </source>
</evidence>
<name>A0AAD3UQE2_KLEOX</name>
<comment type="caution">
    <text evidence="2">The sequence shown here is derived from an EMBL/GenBank/DDBJ whole genome shotgun (WGS) entry which is preliminary data.</text>
</comment>
<evidence type="ECO:0000313" key="2">
    <source>
        <dbReference type="EMBL" id="HAU4360218.1"/>
    </source>
</evidence>
<reference evidence="2" key="1">
    <citation type="journal article" date="2018" name="Genome Biol.">
        <title>SKESA: strategic k-mer extension for scrupulous assemblies.</title>
        <authorList>
            <person name="Souvorov A."/>
            <person name="Agarwala R."/>
            <person name="Lipman D.J."/>
        </authorList>
    </citation>
    <scope>NUCLEOTIDE SEQUENCE</scope>
    <source>
        <strain evidence="2">AUSMDU00005748</strain>
    </source>
</reference>
<dbReference type="Proteomes" id="UP000868497">
    <property type="component" value="Unassembled WGS sequence"/>
</dbReference>
<protein>
    <submittedName>
        <fullName evidence="2">Glycosyltransferase</fullName>
    </submittedName>
</protein>
<dbReference type="InterPro" id="IPR050834">
    <property type="entry name" value="Glycosyltransf_2"/>
</dbReference>
<dbReference type="RefSeq" id="WP_202860241.1">
    <property type="nucleotide sequence ID" value="NZ_CP089411.1"/>
</dbReference>
<feature type="domain" description="Glycosyltransferase 2-like" evidence="1">
    <location>
        <begin position="12"/>
        <end position="148"/>
    </location>
</feature>
<dbReference type="Pfam" id="PF00535">
    <property type="entry name" value="Glycos_transf_2"/>
    <property type="match status" value="1"/>
</dbReference>
<reference evidence="2" key="2">
    <citation type="submission" date="2019-09" db="EMBL/GenBank/DDBJ databases">
        <authorList>
            <consortium name="NCBI Pathogen Detection Project"/>
        </authorList>
    </citation>
    <scope>NUCLEOTIDE SEQUENCE</scope>
    <source>
        <strain evidence="2">AUSMDU00005748</strain>
    </source>
</reference>
<dbReference type="InterPro" id="IPR029044">
    <property type="entry name" value="Nucleotide-diphossugar_trans"/>
</dbReference>
<dbReference type="PANTHER" id="PTHR43685:SF2">
    <property type="entry name" value="GLYCOSYLTRANSFERASE 2-LIKE DOMAIN-CONTAINING PROTEIN"/>
    <property type="match status" value="1"/>
</dbReference>
<dbReference type="AlphaFoldDB" id="A0AAD3UQE2"/>
<organism evidence="2 3">
    <name type="scientific">Klebsiella oxytoca</name>
    <dbReference type="NCBI Taxonomy" id="571"/>
    <lineage>
        <taxon>Bacteria</taxon>
        <taxon>Pseudomonadati</taxon>
        <taxon>Pseudomonadota</taxon>
        <taxon>Gammaproteobacteria</taxon>
        <taxon>Enterobacterales</taxon>
        <taxon>Enterobacteriaceae</taxon>
        <taxon>Klebsiella/Raoultella group</taxon>
        <taxon>Klebsiella</taxon>
    </lineage>
</organism>